<dbReference type="EMBL" id="VDCV01000007">
    <property type="protein sequence ID" value="KAB5547509.1"/>
    <property type="molecule type" value="Genomic_DNA"/>
</dbReference>
<keyword evidence="3" id="KW-1185">Reference proteome</keyword>
<comment type="caution">
    <text evidence="2">The sequence shown here is derived from an EMBL/GenBank/DDBJ whole genome shotgun (WGS) entry which is preliminary data.</text>
</comment>
<reference evidence="3" key="1">
    <citation type="journal article" date="2019" name="Gigascience">
        <title>De novo genome assembly of the endangered Acer yangbiense, a plant species with extremely small populations endemic to Yunnan Province, China.</title>
        <authorList>
            <person name="Yang J."/>
            <person name="Wariss H.M."/>
            <person name="Tao L."/>
            <person name="Zhang R."/>
            <person name="Yun Q."/>
            <person name="Hollingsworth P."/>
            <person name="Dao Z."/>
            <person name="Luo G."/>
            <person name="Guo H."/>
            <person name="Ma Y."/>
            <person name="Sun W."/>
        </authorList>
    </citation>
    <scope>NUCLEOTIDE SEQUENCE [LARGE SCALE GENOMIC DNA]</scope>
    <source>
        <strain evidence="3">cv. br00</strain>
    </source>
</reference>
<protein>
    <submittedName>
        <fullName evidence="2">Uncharacterized protein</fullName>
    </submittedName>
</protein>
<dbReference type="Proteomes" id="UP000326939">
    <property type="component" value="Chromosome 7"/>
</dbReference>
<gene>
    <name evidence="2" type="ORF">DKX38_010915</name>
</gene>
<evidence type="ECO:0000313" key="2">
    <source>
        <dbReference type="EMBL" id="KAB5547509.1"/>
    </source>
</evidence>
<feature type="region of interest" description="Disordered" evidence="1">
    <location>
        <begin position="73"/>
        <end position="99"/>
    </location>
</feature>
<sequence length="127" mass="13879">MIPSELGVKPPAFAITISSILGSPFLLAPKPPATPSFKLVNGEFKMVPVGTGFGHGGMSVFFLCDGDGDDLPYKMRRKGEDEEEKSAEKRKGEKHKGSLFFSTCTHPDLSRRLVVAEERKGRLQTRG</sequence>
<proteinExistence type="predicted"/>
<dbReference type="AlphaFoldDB" id="A0A5N5LXS8"/>
<name>A0A5N5LXS8_9ROSI</name>
<evidence type="ECO:0000313" key="3">
    <source>
        <dbReference type="Proteomes" id="UP000326939"/>
    </source>
</evidence>
<evidence type="ECO:0000256" key="1">
    <source>
        <dbReference type="SAM" id="MobiDB-lite"/>
    </source>
</evidence>
<accession>A0A5N5LXS8</accession>
<organism evidence="2 3">
    <name type="scientific">Salix brachista</name>
    <dbReference type="NCBI Taxonomy" id="2182728"/>
    <lineage>
        <taxon>Eukaryota</taxon>
        <taxon>Viridiplantae</taxon>
        <taxon>Streptophyta</taxon>
        <taxon>Embryophyta</taxon>
        <taxon>Tracheophyta</taxon>
        <taxon>Spermatophyta</taxon>
        <taxon>Magnoliopsida</taxon>
        <taxon>eudicotyledons</taxon>
        <taxon>Gunneridae</taxon>
        <taxon>Pentapetalae</taxon>
        <taxon>rosids</taxon>
        <taxon>fabids</taxon>
        <taxon>Malpighiales</taxon>
        <taxon>Salicaceae</taxon>
        <taxon>Saliceae</taxon>
        <taxon>Salix</taxon>
    </lineage>
</organism>